<feature type="chain" id="PRO_5005110978" description="Dolichyl-diphosphooligosaccharide--protein glycosyltransferase subunit WBP1" evidence="8">
    <location>
        <begin position="20"/>
        <end position="438"/>
    </location>
</feature>
<dbReference type="InterPro" id="IPR055459">
    <property type="entry name" value="OST48_MD"/>
</dbReference>
<keyword evidence="4 8" id="KW-0812">Transmembrane</keyword>
<comment type="pathway">
    <text evidence="2 8">Protein modification; protein glycosylation.</text>
</comment>
<dbReference type="Pfam" id="PF23358">
    <property type="entry name" value="OST48_MD"/>
    <property type="match status" value="1"/>
</dbReference>
<dbReference type="FunCoup" id="A0A0C2X311">
    <property type="interactions" value="560"/>
</dbReference>
<proteinExistence type="inferred from homology"/>
<evidence type="ECO:0000259" key="9">
    <source>
        <dbReference type="Pfam" id="PF03345"/>
    </source>
</evidence>
<comment type="function">
    <text evidence="8">Subunit of the oligosaccharyl transferase (OST) complex that catalyzes the initial transfer of a defined glycan (Glc(3)Man(9)GlcNAc(2) in eukaryotes) from the lipid carrier dolichol-pyrophosphate to an asparagine residue within an Asn-X-Ser/Thr consensus motif in nascent polypeptide chains, the first step in protein N-glycosylation. N-glycosylation occurs cotranslationally and the complex associates with the Sec61 complex at the channel-forming translocon complex that mediates protein translocation across the endoplasmic reticulum (ER).</text>
</comment>
<evidence type="ECO:0000256" key="7">
    <source>
        <dbReference type="ARBA" id="ARBA00023136"/>
    </source>
</evidence>
<dbReference type="OrthoDB" id="29105at2759"/>
<evidence type="ECO:0000256" key="1">
    <source>
        <dbReference type="ARBA" id="ARBA00004479"/>
    </source>
</evidence>
<comment type="subunit">
    <text evidence="8">Component of the oligosaccharyltransferase (OST) complex.</text>
</comment>
<dbReference type="InParanoid" id="A0A0C2X311"/>
<feature type="transmembrane region" description="Helical" evidence="8">
    <location>
        <begin position="404"/>
        <end position="426"/>
    </location>
</feature>
<dbReference type="Proteomes" id="UP000054549">
    <property type="component" value="Unassembled WGS sequence"/>
</dbReference>
<dbReference type="EMBL" id="KN818228">
    <property type="protein sequence ID" value="KIL68512.1"/>
    <property type="molecule type" value="Genomic_DNA"/>
</dbReference>
<keyword evidence="12" id="KW-1185">Reference proteome</keyword>
<evidence type="ECO:0000256" key="4">
    <source>
        <dbReference type="ARBA" id="ARBA00022692"/>
    </source>
</evidence>
<evidence type="ECO:0000256" key="2">
    <source>
        <dbReference type="ARBA" id="ARBA00004922"/>
    </source>
</evidence>
<evidence type="ECO:0000256" key="6">
    <source>
        <dbReference type="ARBA" id="ARBA00022989"/>
    </source>
</evidence>
<dbReference type="UniPathway" id="UPA00378"/>
<feature type="signal peptide" evidence="8">
    <location>
        <begin position="1"/>
        <end position="19"/>
    </location>
</feature>
<evidence type="ECO:0000256" key="8">
    <source>
        <dbReference type="RuleBase" id="RU361142"/>
    </source>
</evidence>
<feature type="domain" description="OST48 N-terminal" evidence="9">
    <location>
        <begin position="27"/>
        <end position="271"/>
    </location>
</feature>
<dbReference type="InterPro" id="IPR005013">
    <property type="entry name" value="DDOST_48_kDa_subunit"/>
</dbReference>
<evidence type="ECO:0000259" key="10">
    <source>
        <dbReference type="Pfam" id="PF23358"/>
    </source>
</evidence>
<dbReference type="GO" id="GO:0008250">
    <property type="term" value="C:oligosaccharyltransferase complex"/>
    <property type="evidence" value="ECO:0007669"/>
    <property type="project" value="TreeGrafter"/>
</dbReference>
<dbReference type="PANTHER" id="PTHR10830">
    <property type="entry name" value="DOLICHYL-DIPHOSPHOOLIGOSACCHARIDE--PROTEIN GLYCOSYLTRANSFERASE 48 KDA SUBUNIT"/>
    <property type="match status" value="1"/>
</dbReference>
<keyword evidence="8" id="KW-0732">Signal</keyword>
<keyword evidence="5 8" id="KW-0256">Endoplasmic reticulum</keyword>
<dbReference type="HOGENOM" id="CLU_031804_1_1_1"/>
<accession>A0A0C2X311</accession>
<sequence length="438" mass="48252">MFLPTLFWLAAVAIAGVHARSSAGDSVLVVVEPEHQAKYSIFFQNIKDRGYELTFRAPQTEEPRLVEFDAPKFSHVVILAPEIKSIAKDIGPQGLVDVLSRGVNLLVALPQKQSPLSAFAAEFSLILPPPNTHLISYFPERNESATIIPVAPSKDHPILTNGITPIWFSGAPHALSTNPYLVPILHAPAQSFAGEPDSPGDVLADAAEKGGEGLWAGSQLGIVTGFQASNNARVTFVGGREVFSDEFAQKEINPGTKSGNTQFVNDIVAWTFQESLVFRVDKVEHRGLNTPISSDKYTVNDNVIFSAYISKYDPQTSTWASYSGIDDLQLEFTMLDPHIRTALLPESETPGKYSVTFRVPDRHGVFKFVINHRRNGMTYLQSSTTVAVVPPRHDEYPRFLSAAWPYYVGAMSTSIGFVLFSALWMARDVREEKKGKTE</sequence>
<dbReference type="Pfam" id="PF03345">
    <property type="entry name" value="OST48_N"/>
    <property type="match status" value="1"/>
</dbReference>
<evidence type="ECO:0000313" key="12">
    <source>
        <dbReference type="Proteomes" id="UP000054549"/>
    </source>
</evidence>
<dbReference type="PANTHER" id="PTHR10830:SF0">
    <property type="entry name" value="DOLICHYL-DIPHOSPHOOLIGOSACCHARIDE--PROTEIN GLYCOSYLTRANSFERASE 48 KDA SUBUNIT"/>
    <property type="match status" value="1"/>
</dbReference>
<gene>
    <name evidence="11" type="ORF">M378DRAFT_71626</name>
</gene>
<evidence type="ECO:0000313" key="11">
    <source>
        <dbReference type="EMBL" id="KIL68512.1"/>
    </source>
</evidence>
<dbReference type="STRING" id="946122.A0A0C2X311"/>
<feature type="domain" description="OST48 middle" evidence="10">
    <location>
        <begin position="293"/>
        <end position="426"/>
    </location>
</feature>
<evidence type="ECO:0000256" key="5">
    <source>
        <dbReference type="ARBA" id="ARBA00022824"/>
    </source>
</evidence>
<dbReference type="InterPro" id="IPR055457">
    <property type="entry name" value="OST48_N"/>
</dbReference>
<dbReference type="AlphaFoldDB" id="A0A0C2X311"/>
<keyword evidence="6 8" id="KW-1133">Transmembrane helix</keyword>
<comment type="subcellular location">
    <subcellularLocation>
        <location evidence="8">Endoplasmic reticulum membrane</location>
        <topology evidence="8">Single-pass type I membrane protein</topology>
    </subcellularLocation>
    <subcellularLocation>
        <location evidence="1">Membrane</location>
        <topology evidence="1">Single-pass type I membrane protein</topology>
    </subcellularLocation>
</comment>
<dbReference type="GO" id="GO:0018279">
    <property type="term" value="P:protein N-linked glycosylation via asparagine"/>
    <property type="evidence" value="ECO:0007669"/>
    <property type="project" value="UniProtKB-UniRule"/>
</dbReference>
<evidence type="ECO:0000256" key="3">
    <source>
        <dbReference type="ARBA" id="ARBA00008743"/>
    </source>
</evidence>
<protein>
    <recommendedName>
        <fullName evidence="8">Dolichyl-diphosphooligosaccharide--protein glycosyltransferase subunit WBP1</fullName>
        <shortName evidence="8">Oligosaccharyl transferase subunit WBP1</shortName>
    </recommendedName>
</protein>
<reference evidence="11 12" key="1">
    <citation type="submission" date="2014-04" db="EMBL/GenBank/DDBJ databases">
        <title>Evolutionary Origins and Diversification of the Mycorrhizal Mutualists.</title>
        <authorList>
            <consortium name="DOE Joint Genome Institute"/>
            <consortium name="Mycorrhizal Genomics Consortium"/>
            <person name="Kohler A."/>
            <person name="Kuo A."/>
            <person name="Nagy L.G."/>
            <person name="Floudas D."/>
            <person name="Copeland A."/>
            <person name="Barry K.W."/>
            <person name="Cichocki N."/>
            <person name="Veneault-Fourrey C."/>
            <person name="LaButti K."/>
            <person name="Lindquist E.A."/>
            <person name="Lipzen A."/>
            <person name="Lundell T."/>
            <person name="Morin E."/>
            <person name="Murat C."/>
            <person name="Riley R."/>
            <person name="Ohm R."/>
            <person name="Sun H."/>
            <person name="Tunlid A."/>
            <person name="Henrissat B."/>
            <person name="Grigoriev I.V."/>
            <person name="Hibbett D.S."/>
            <person name="Martin F."/>
        </authorList>
    </citation>
    <scope>NUCLEOTIDE SEQUENCE [LARGE SCALE GENOMIC DNA]</scope>
    <source>
        <strain evidence="11 12">Koide BX008</strain>
    </source>
</reference>
<name>A0A0C2X311_AMAMK</name>
<keyword evidence="7 8" id="KW-0472">Membrane</keyword>
<comment type="similarity">
    <text evidence="3 8">Belongs to the DDOST 48 kDa subunit family.</text>
</comment>
<organism evidence="11 12">
    <name type="scientific">Amanita muscaria (strain Koide BX008)</name>
    <dbReference type="NCBI Taxonomy" id="946122"/>
    <lineage>
        <taxon>Eukaryota</taxon>
        <taxon>Fungi</taxon>
        <taxon>Dikarya</taxon>
        <taxon>Basidiomycota</taxon>
        <taxon>Agaricomycotina</taxon>
        <taxon>Agaricomycetes</taxon>
        <taxon>Agaricomycetidae</taxon>
        <taxon>Agaricales</taxon>
        <taxon>Pluteineae</taxon>
        <taxon>Amanitaceae</taxon>
        <taxon>Amanita</taxon>
    </lineage>
</organism>